<protein>
    <submittedName>
        <fullName evidence="2">K Homology domain-containing protein</fullName>
    </submittedName>
</protein>
<name>A0A914ZYT6_PARUN</name>
<dbReference type="Proteomes" id="UP000887569">
    <property type="component" value="Unplaced"/>
</dbReference>
<evidence type="ECO:0000313" key="1">
    <source>
        <dbReference type="Proteomes" id="UP000887569"/>
    </source>
</evidence>
<proteinExistence type="predicted"/>
<keyword evidence="1" id="KW-1185">Reference proteome</keyword>
<dbReference type="WBParaSite" id="PgB20_g056_t01">
    <property type="protein sequence ID" value="PgB20_g056_t01"/>
    <property type="gene ID" value="PgB20_g056"/>
</dbReference>
<evidence type="ECO:0000313" key="2">
    <source>
        <dbReference type="WBParaSite" id="PgB20_g056_t01"/>
    </source>
</evidence>
<sequence>MAVFLWSQLQVIIIFPRPHSQSDRIFSAGPSICDNK</sequence>
<accession>A0A914ZYT6</accession>
<dbReference type="AlphaFoldDB" id="A0A914ZYT6"/>
<organism evidence="1 2">
    <name type="scientific">Parascaris univalens</name>
    <name type="common">Nematode worm</name>
    <dbReference type="NCBI Taxonomy" id="6257"/>
    <lineage>
        <taxon>Eukaryota</taxon>
        <taxon>Metazoa</taxon>
        <taxon>Ecdysozoa</taxon>
        <taxon>Nematoda</taxon>
        <taxon>Chromadorea</taxon>
        <taxon>Rhabditida</taxon>
        <taxon>Spirurina</taxon>
        <taxon>Ascaridomorpha</taxon>
        <taxon>Ascaridoidea</taxon>
        <taxon>Ascarididae</taxon>
        <taxon>Parascaris</taxon>
    </lineage>
</organism>
<reference evidence="2" key="1">
    <citation type="submission" date="2022-11" db="UniProtKB">
        <authorList>
            <consortium name="WormBaseParasite"/>
        </authorList>
    </citation>
    <scope>IDENTIFICATION</scope>
</reference>